<evidence type="ECO:0000259" key="1">
    <source>
        <dbReference type="Pfam" id="PF08818"/>
    </source>
</evidence>
<proteinExistence type="predicted"/>
<dbReference type="AlphaFoldDB" id="A0A8J3YHV1"/>
<organism evidence="2 3">
    <name type="scientific">Virgisporangium aliadipatigenens</name>
    <dbReference type="NCBI Taxonomy" id="741659"/>
    <lineage>
        <taxon>Bacteria</taxon>
        <taxon>Bacillati</taxon>
        <taxon>Actinomycetota</taxon>
        <taxon>Actinomycetes</taxon>
        <taxon>Micromonosporales</taxon>
        <taxon>Micromonosporaceae</taxon>
        <taxon>Virgisporangium</taxon>
    </lineage>
</organism>
<accession>A0A8J3YHV1</accession>
<dbReference type="RefSeq" id="WP_239152450.1">
    <property type="nucleotide sequence ID" value="NZ_BOPF01000003.1"/>
</dbReference>
<keyword evidence="3" id="KW-1185">Reference proteome</keyword>
<dbReference type="Pfam" id="PF08818">
    <property type="entry name" value="DUF1801"/>
    <property type="match status" value="1"/>
</dbReference>
<dbReference type="Proteomes" id="UP000619260">
    <property type="component" value="Unassembled WGS sequence"/>
</dbReference>
<dbReference type="SUPFAM" id="SSF159888">
    <property type="entry name" value="YdhG-like"/>
    <property type="match status" value="1"/>
</dbReference>
<dbReference type="InterPro" id="IPR014922">
    <property type="entry name" value="YdhG-like"/>
</dbReference>
<feature type="domain" description="YdhG-like" evidence="1">
    <location>
        <begin position="25"/>
        <end position="127"/>
    </location>
</feature>
<reference evidence="2" key="1">
    <citation type="submission" date="2021-01" db="EMBL/GenBank/DDBJ databases">
        <title>Whole genome shotgun sequence of Virgisporangium aliadipatigenens NBRC 105644.</title>
        <authorList>
            <person name="Komaki H."/>
            <person name="Tamura T."/>
        </authorList>
    </citation>
    <scope>NUCLEOTIDE SEQUENCE</scope>
    <source>
        <strain evidence="2">NBRC 105644</strain>
    </source>
</reference>
<comment type="caution">
    <text evidence="2">The sequence shown here is derived from an EMBL/GenBank/DDBJ whole genome shotgun (WGS) entry which is preliminary data.</text>
</comment>
<sequence length="141" mass="15053">MAEPKTQRTGSSVAEFLAGVADPRRRADAQAACALISEVTGEEPAMWGTAIVGFGTYHYRYATGREGDWMAVGLSPRKQALTLYVSAGFDGYADLLARLGPHSTGKGCLYVKRLSDVDESVLRELVAHGFAALNGRTISAE</sequence>
<dbReference type="EMBL" id="BOPF01000003">
    <property type="protein sequence ID" value="GIJ44285.1"/>
    <property type="molecule type" value="Genomic_DNA"/>
</dbReference>
<evidence type="ECO:0000313" key="3">
    <source>
        <dbReference type="Proteomes" id="UP000619260"/>
    </source>
</evidence>
<name>A0A8J3YHV1_9ACTN</name>
<gene>
    <name evidence="2" type="ORF">Val02_11710</name>
</gene>
<evidence type="ECO:0000313" key="2">
    <source>
        <dbReference type="EMBL" id="GIJ44285.1"/>
    </source>
</evidence>
<protein>
    <recommendedName>
        <fullName evidence="1">YdhG-like domain-containing protein</fullName>
    </recommendedName>
</protein>